<reference evidence="1 2" key="1">
    <citation type="submission" date="2018-08" db="EMBL/GenBank/DDBJ databases">
        <title>A genome reference for cultivated species of the human gut microbiota.</title>
        <authorList>
            <person name="Zou Y."/>
            <person name="Xue W."/>
            <person name="Luo G."/>
        </authorList>
    </citation>
    <scope>NUCLEOTIDE SEQUENCE [LARGE SCALE GENOMIC DNA]</scope>
    <source>
        <strain evidence="1 2">AM22-12LB</strain>
    </source>
</reference>
<proteinExistence type="predicted"/>
<evidence type="ECO:0000313" key="2">
    <source>
        <dbReference type="Proteomes" id="UP000286595"/>
    </source>
</evidence>
<dbReference type="AlphaFoldDB" id="A0A3R6KXL6"/>
<organism evidence="1 2">
    <name type="scientific">Coprococcus comes</name>
    <dbReference type="NCBI Taxonomy" id="410072"/>
    <lineage>
        <taxon>Bacteria</taxon>
        <taxon>Bacillati</taxon>
        <taxon>Bacillota</taxon>
        <taxon>Clostridia</taxon>
        <taxon>Lachnospirales</taxon>
        <taxon>Lachnospiraceae</taxon>
        <taxon>Coprococcus</taxon>
    </lineage>
</organism>
<dbReference type="Proteomes" id="UP000286595">
    <property type="component" value="Unassembled WGS sequence"/>
</dbReference>
<name>A0A3R6KXL6_9FIRM</name>
<dbReference type="RefSeq" id="WP_118218248.1">
    <property type="nucleotide sequence ID" value="NZ_QRIM01000009.1"/>
</dbReference>
<gene>
    <name evidence="1" type="ORF">DW252_08885</name>
</gene>
<protein>
    <recommendedName>
        <fullName evidence="3">ICEBs1 excisionase</fullName>
    </recommendedName>
</protein>
<sequence length="62" mass="7221">MSRQMYNVKDVQEILGVGESKAYQFIRIMNEELREKGFLTVQGKVPAAYMQERFYGMVAVNK</sequence>
<dbReference type="EMBL" id="QRIM01000009">
    <property type="protein sequence ID" value="RHG60176.1"/>
    <property type="molecule type" value="Genomic_DNA"/>
</dbReference>
<evidence type="ECO:0008006" key="3">
    <source>
        <dbReference type="Google" id="ProtNLM"/>
    </source>
</evidence>
<accession>A0A3R6KXL6</accession>
<comment type="caution">
    <text evidence="1">The sequence shown here is derived from an EMBL/GenBank/DDBJ whole genome shotgun (WGS) entry which is preliminary data.</text>
</comment>
<evidence type="ECO:0000313" key="1">
    <source>
        <dbReference type="EMBL" id="RHG60176.1"/>
    </source>
</evidence>